<reference evidence="3 4" key="1">
    <citation type="submission" date="2017-12" db="EMBL/GenBank/DDBJ databases">
        <title>Detection of the carbapenemase gene blaVIM-5 in members of the Pseudomonas putida group isolated from polluted Nigerian wetlands.</title>
        <authorList>
            <person name="Adelowo O."/>
            <person name="Vollmers J."/>
            <person name="Maeusezahl I."/>
            <person name="Kaster A.-K."/>
            <person name="Mueller J.A."/>
        </authorList>
    </citation>
    <scope>NUCLEOTIDE SEQUENCE [LARGE SCALE GENOMIC DNA]</scope>
    <source>
        <strain evidence="2 3">MR119</strain>
        <strain evidence="1 4">MR144</strain>
    </source>
</reference>
<comment type="caution">
    <text evidence="1">The sequence shown here is derived from an EMBL/GenBank/DDBJ whole genome shotgun (WGS) entry which is preliminary data.</text>
</comment>
<evidence type="ECO:0000313" key="3">
    <source>
        <dbReference type="Proteomes" id="UP000234839"/>
    </source>
</evidence>
<dbReference type="Proteomes" id="UP000234839">
    <property type="component" value="Unassembled WGS sequence"/>
</dbReference>
<organism evidence="1 4">
    <name type="scientific">Pseudomonas guariconensis</name>
    <dbReference type="NCBI Taxonomy" id="1288410"/>
    <lineage>
        <taxon>Bacteria</taxon>
        <taxon>Pseudomonadati</taxon>
        <taxon>Pseudomonadota</taxon>
        <taxon>Gammaproteobacteria</taxon>
        <taxon>Pseudomonadales</taxon>
        <taxon>Pseudomonadaceae</taxon>
        <taxon>Pseudomonas</taxon>
    </lineage>
</organism>
<dbReference type="Proteomes" id="UP000234878">
    <property type="component" value="Unassembled WGS sequence"/>
</dbReference>
<proteinExistence type="predicted"/>
<accession>A0AAX0VPG6</accession>
<gene>
    <name evidence="1" type="ORF">CXG49_24830</name>
    <name evidence="2" type="ORF">CXG53_24920</name>
</gene>
<dbReference type="RefSeq" id="WP_102082701.1">
    <property type="nucleotide sequence ID" value="NZ_JAREOG010000026.1"/>
</dbReference>
<evidence type="ECO:0000313" key="2">
    <source>
        <dbReference type="EMBL" id="PLV20917.1"/>
    </source>
</evidence>
<protein>
    <submittedName>
        <fullName evidence="1">Uncharacterized protein</fullName>
    </submittedName>
</protein>
<evidence type="ECO:0000313" key="1">
    <source>
        <dbReference type="EMBL" id="PLV12846.1"/>
    </source>
</evidence>
<dbReference type="EMBL" id="PJCQ01000034">
    <property type="protein sequence ID" value="PLV12846.1"/>
    <property type="molecule type" value="Genomic_DNA"/>
</dbReference>
<sequence length="73" mass="7763">MSQNDGAIEISHKGVLVHAAPYGPQDGTIKHFHIVKPGSLEVLHIVEGPWESQAAAKEGVIAAVEKLIEDGKI</sequence>
<dbReference type="EMBL" id="PJCP01000031">
    <property type="protein sequence ID" value="PLV20917.1"/>
    <property type="molecule type" value="Genomic_DNA"/>
</dbReference>
<name>A0AAX0VPG6_9PSED</name>
<keyword evidence="3" id="KW-1185">Reference proteome</keyword>
<evidence type="ECO:0000313" key="4">
    <source>
        <dbReference type="Proteomes" id="UP000234878"/>
    </source>
</evidence>
<dbReference type="AlphaFoldDB" id="A0AAX0VPG6"/>